<proteinExistence type="predicted"/>
<gene>
    <name evidence="1" type="ORF">MUK42_22960</name>
</gene>
<evidence type="ECO:0000313" key="2">
    <source>
        <dbReference type="Proteomes" id="UP001055439"/>
    </source>
</evidence>
<keyword evidence="2" id="KW-1185">Reference proteome</keyword>
<evidence type="ECO:0000313" key="1">
    <source>
        <dbReference type="EMBL" id="URE10286.1"/>
    </source>
</evidence>
<dbReference type="Proteomes" id="UP001055439">
    <property type="component" value="Chromosome 6"/>
</dbReference>
<accession>A0A9E7G8I5</accession>
<dbReference type="AlphaFoldDB" id="A0A9E7G8I5"/>
<reference evidence="1" key="1">
    <citation type="submission" date="2022-05" db="EMBL/GenBank/DDBJ databases">
        <title>The Musa troglodytarum L. genome provides insights into the mechanism of non-climacteric behaviour and enrichment of carotenoids.</title>
        <authorList>
            <person name="Wang J."/>
        </authorList>
    </citation>
    <scope>NUCLEOTIDE SEQUENCE</scope>
    <source>
        <tissue evidence="1">Leaf</tissue>
    </source>
</reference>
<name>A0A9E7G8I5_9LILI</name>
<organism evidence="1 2">
    <name type="scientific">Musa troglodytarum</name>
    <name type="common">fe'i banana</name>
    <dbReference type="NCBI Taxonomy" id="320322"/>
    <lineage>
        <taxon>Eukaryota</taxon>
        <taxon>Viridiplantae</taxon>
        <taxon>Streptophyta</taxon>
        <taxon>Embryophyta</taxon>
        <taxon>Tracheophyta</taxon>
        <taxon>Spermatophyta</taxon>
        <taxon>Magnoliopsida</taxon>
        <taxon>Liliopsida</taxon>
        <taxon>Zingiberales</taxon>
        <taxon>Musaceae</taxon>
        <taxon>Musa</taxon>
    </lineage>
</organism>
<dbReference type="EMBL" id="CP097508">
    <property type="protein sequence ID" value="URE10286.1"/>
    <property type="molecule type" value="Genomic_DNA"/>
</dbReference>
<sequence>MRRTRMTRAAAAAVLYVGDGDVRWSSVDCRPNRILAQPQIYHCKEADRPRENRAAILVMRSSRRPPATISSSIYCE</sequence>
<protein>
    <submittedName>
        <fullName evidence="1">Uncharacterized protein</fullName>
    </submittedName>
</protein>